<keyword evidence="3" id="KW-1185">Reference proteome</keyword>
<dbReference type="InterPro" id="IPR043129">
    <property type="entry name" value="ATPase_NBD"/>
</dbReference>
<dbReference type="KEGG" id="lrs:PX52LOC_06463"/>
<evidence type="ECO:0000256" key="1">
    <source>
        <dbReference type="ARBA" id="ARBA00006479"/>
    </source>
</evidence>
<dbReference type="InterPro" id="IPR000600">
    <property type="entry name" value="ROK"/>
</dbReference>
<gene>
    <name evidence="2" type="ORF">PX52LOC_06463</name>
</gene>
<dbReference type="OrthoDB" id="9810372at2"/>
<comment type="similarity">
    <text evidence="1">Belongs to the ROK (NagC/XylR) family.</text>
</comment>
<dbReference type="Proteomes" id="UP000324974">
    <property type="component" value="Chromosome"/>
</dbReference>
<reference evidence="3" key="1">
    <citation type="submission" date="2019-08" db="EMBL/GenBank/DDBJ databases">
        <title>Limnoglobus roseus gen. nov., sp. nov., a novel freshwater planctomycete with a giant genome from the family Gemmataceae.</title>
        <authorList>
            <person name="Kulichevskaya I.S."/>
            <person name="Naumoff D.G."/>
            <person name="Miroshnikov K."/>
            <person name="Ivanova A."/>
            <person name="Philippov D.A."/>
            <person name="Hakobyan A."/>
            <person name="Rijpstra I.C."/>
            <person name="Sinninghe Damste J.S."/>
            <person name="Liesack W."/>
            <person name="Dedysh S.N."/>
        </authorList>
    </citation>
    <scope>NUCLEOTIDE SEQUENCE [LARGE SCALE GENOMIC DNA]</scope>
    <source>
        <strain evidence="3">PX52</strain>
    </source>
</reference>
<dbReference type="RefSeq" id="WP_149113786.1">
    <property type="nucleotide sequence ID" value="NZ_CP042425.1"/>
</dbReference>
<evidence type="ECO:0000313" key="2">
    <source>
        <dbReference type="EMBL" id="QEL19392.1"/>
    </source>
</evidence>
<dbReference type="SUPFAM" id="SSF53067">
    <property type="entry name" value="Actin-like ATPase domain"/>
    <property type="match status" value="1"/>
</dbReference>
<name>A0A5C1ANR5_9BACT</name>
<sequence length="326" mass="33847">MFLGIEIGGTKLQLGLGRGDGKLILVEDQPVLRRTVNAADGAAGIRRQIEGAIPELLARTGVDRSTILGVGIGFGGPFDDATQRTIKSHQIDGWDDFPLRDWAEGLLGVSAAIGNDADVGGLGEARFGAGQRVSPLFYITVGTGIGGGLILGGEIYRAVGRGAAEIGHLKVLDWSRAGTPMMVALEQIAAGPAIGLRARELAENGEAAGSLLVEYVEGDFSKLTGELVGRAAKRKDAFALRVLREAVDALAEAISQTITLLCPQRVVIGGGVSLLGEELFFEPIRQGVADRVFPPFAGLTDIVPAALGEEVVIHGAVALASKAAAR</sequence>
<dbReference type="Pfam" id="PF00480">
    <property type="entry name" value="ROK"/>
    <property type="match status" value="1"/>
</dbReference>
<evidence type="ECO:0000313" key="3">
    <source>
        <dbReference type="Proteomes" id="UP000324974"/>
    </source>
</evidence>
<dbReference type="EMBL" id="CP042425">
    <property type="protein sequence ID" value="QEL19392.1"/>
    <property type="molecule type" value="Genomic_DNA"/>
</dbReference>
<organism evidence="2 3">
    <name type="scientific">Limnoglobus roseus</name>
    <dbReference type="NCBI Taxonomy" id="2598579"/>
    <lineage>
        <taxon>Bacteria</taxon>
        <taxon>Pseudomonadati</taxon>
        <taxon>Planctomycetota</taxon>
        <taxon>Planctomycetia</taxon>
        <taxon>Gemmatales</taxon>
        <taxon>Gemmataceae</taxon>
        <taxon>Limnoglobus</taxon>
    </lineage>
</organism>
<dbReference type="Gene3D" id="3.30.420.40">
    <property type="match status" value="2"/>
</dbReference>
<dbReference type="AlphaFoldDB" id="A0A5C1ANR5"/>
<dbReference type="PANTHER" id="PTHR18964">
    <property type="entry name" value="ROK (REPRESSOR, ORF, KINASE) FAMILY"/>
    <property type="match status" value="1"/>
</dbReference>
<accession>A0A5C1ANR5</accession>
<proteinExistence type="inferred from homology"/>
<dbReference type="PANTHER" id="PTHR18964:SF149">
    <property type="entry name" value="BIFUNCTIONAL UDP-N-ACETYLGLUCOSAMINE 2-EPIMERASE_N-ACETYLMANNOSAMINE KINASE"/>
    <property type="match status" value="1"/>
</dbReference>
<protein>
    <submittedName>
        <fullName evidence="2">ROK family protein</fullName>
    </submittedName>
</protein>